<evidence type="ECO:0000313" key="2">
    <source>
        <dbReference type="Proteomes" id="UP000092460"/>
    </source>
</evidence>
<evidence type="ECO:0000313" key="1">
    <source>
        <dbReference type="EnsemblMetazoa" id="GPPI026015-PA"/>
    </source>
</evidence>
<keyword evidence="2" id="KW-1185">Reference proteome</keyword>
<dbReference type="EnsemblMetazoa" id="GPPI026015-RA">
    <property type="protein sequence ID" value="GPPI026015-PA"/>
    <property type="gene ID" value="GPPI026015"/>
</dbReference>
<accession>A0A1B0BCV4</accession>
<dbReference type="VEuPathDB" id="VectorBase:GPPI026015"/>
<proteinExistence type="predicted"/>
<dbReference type="AlphaFoldDB" id="A0A1B0BCV4"/>
<protein>
    <submittedName>
        <fullName evidence="1">Uncharacterized protein</fullName>
    </submittedName>
</protein>
<reference evidence="1" key="2">
    <citation type="submission" date="2020-05" db="UniProtKB">
        <authorList>
            <consortium name="EnsemblMetazoa"/>
        </authorList>
    </citation>
    <scope>IDENTIFICATION</scope>
    <source>
        <strain evidence="1">IAEA</strain>
    </source>
</reference>
<name>A0A1B0BCV4_9MUSC</name>
<organism evidence="1 2">
    <name type="scientific">Glossina palpalis gambiensis</name>
    <dbReference type="NCBI Taxonomy" id="67801"/>
    <lineage>
        <taxon>Eukaryota</taxon>
        <taxon>Metazoa</taxon>
        <taxon>Ecdysozoa</taxon>
        <taxon>Arthropoda</taxon>
        <taxon>Hexapoda</taxon>
        <taxon>Insecta</taxon>
        <taxon>Pterygota</taxon>
        <taxon>Neoptera</taxon>
        <taxon>Endopterygota</taxon>
        <taxon>Diptera</taxon>
        <taxon>Brachycera</taxon>
        <taxon>Muscomorpha</taxon>
        <taxon>Hippoboscoidea</taxon>
        <taxon>Glossinidae</taxon>
        <taxon>Glossina</taxon>
    </lineage>
</organism>
<dbReference type="EMBL" id="JXJN01012122">
    <property type="status" value="NOT_ANNOTATED_CDS"/>
    <property type="molecule type" value="Genomic_DNA"/>
</dbReference>
<sequence>KNICTIFLGGGLSKIHLKANDLLIFTNLLATSTGLTSRISNLNLITVPESIPVTLSLGIRSLVLRFDRGVFAARLAAVLSSASCWDGERLGDFAAADDVFTTVLVLCDIVSDPACCSVSQLLSALNCFKYSTRPLNLDVPLETMLHSANFSSTLKPTRLTFDVLLPVLIFVSFTVSLSFSSISDCCVDVTGTKHCPDRSLVLVFVGVRNCSSKCSVSRDNISMLSS</sequence>
<reference evidence="2" key="1">
    <citation type="submission" date="2015-01" db="EMBL/GenBank/DDBJ databases">
        <authorList>
            <person name="Aksoy S."/>
            <person name="Warren W."/>
            <person name="Wilson R.K."/>
        </authorList>
    </citation>
    <scope>NUCLEOTIDE SEQUENCE [LARGE SCALE GENOMIC DNA]</scope>
    <source>
        <strain evidence="2">IAEA</strain>
    </source>
</reference>
<dbReference type="Proteomes" id="UP000092460">
    <property type="component" value="Unassembled WGS sequence"/>
</dbReference>
<dbReference type="EMBL" id="JXJN01012121">
    <property type="status" value="NOT_ANNOTATED_CDS"/>
    <property type="molecule type" value="Genomic_DNA"/>
</dbReference>